<gene>
    <name evidence="1" type="ORF">Ljor_1566</name>
</gene>
<dbReference type="AlphaFoldDB" id="A0A0W0VAV6"/>
<organism evidence="1 2">
    <name type="scientific">Legionella jordanis</name>
    <dbReference type="NCBI Taxonomy" id="456"/>
    <lineage>
        <taxon>Bacteria</taxon>
        <taxon>Pseudomonadati</taxon>
        <taxon>Pseudomonadota</taxon>
        <taxon>Gammaproteobacteria</taxon>
        <taxon>Legionellales</taxon>
        <taxon>Legionellaceae</taxon>
        <taxon>Legionella</taxon>
    </lineage>
</organism>
<sequence length="251" mass="28285">MTLKNGVRMASRTAMVATGAYALYKDLSLPPYQPRMSDKLQAAYVVGQAVFIDQAKPEYWQSQNRRILEECSPQAVVARVNRALEHYQVDLRDDELALFLAQEKLLADLADPGEDLHAENLIASSFAAEYTELSERVIDESSLDDISMEKMRRKAAAAWVGQIAHTLYGGFKASFNYGAVLDADGYNFVVSEESRERFEGKVREREEWLAQRKAETSMATTRMMKHALHEIVGTHTEHAVESPTSKPPELR</sequence>
<keyword evidence="2" id="KW-1185">Reference proteome</keyword>
<evidence type="ECO:0000313" key="1">
    <source>
        <dbReference type="EMBL" id="KTD17260.1"/>
    </source>
</evidence>
<dbReference type="EMBL" id="LNYJ01000011">
    <property type="protein sequence ID" value="KTD17260.1"/>
    <property type="molecule type" value="Genomic_DNA"/>
</dbReference>
<name>A0A0W0VAV6_9GAMM</name>
<dbReference type="PATRIC" id="fig|456.5.peg.1673"/>
<evidence type="ECO:0000313" key="2">
    <source>
        <dbReference type="Proteomes" id="UP000055035"/>
    </source>
</evidence>
<protein>
    <submittedName>
        <fullName evidence="1">Uncharacterized protein</fullName>
    </submittedName>
</protein>
<reference evidence="1 2" key="1">
    <citation type="submission" date="2015-11" db="EMBL/GenBank/DDBJ databases">
        <title>Genomic analysis of 38 Legionella species identifies large and diverse effector repertoires.</title>
        <authorList>
            <person name="Burstein D."/>
            <person name="Amaro F."/>
            <person name="Zusman T."/>
            <person name="Lifshitz Z."/>
            <person name="Cohen O."/>
            <person name="Gilbert J.A."/>
            <person name="Pupko T."/>
            <person name="Shuman H.A."/>
            <person name="Segal G."/>
        </authorList>
    </citation>
    <scope>NUCLEOTIDE SEQUENCE [LARGE SCALE GENOMIC DNA]</scope>
    <source>
        <strain evidence="1 2">BL-540</strain>
    </source>
</reference>
<dbReference type="Proteomes" id="UP000055035">
    <property type="component" value="Unassembled WGS sequence"/>
</dbReference>
<comment type="caution">
    <text evidence="1">The sequence shown here is derived from an EMBL/GenBank/DDBJ whole genome shotgun (WGS) entry which is preliminary data.</text>
</comment>
<accession>A0A0W0VAV6</accession>
<proteinExistence type="predicted"/>